<dbReference type="EMBL" id="CM026422">
    <property type="protein sequence ID" value="KAG0587979.1"/>
    <property type="molecule type" value="Genomic_DNA"/>
</dbReference>
<feature type="region of interest" description="Disordered" evidence="1">
    <location>
        <begin position="341"/>
        <end position="385"/>
    </location>
</feature>
<dbReference type="Gene3D" id="1.25.40.10">
    <property type="entry name" value="Tetratricopeptide repeat domain"/>
    <property type="match status" value="1"/>
</dbReference>
<evidence type="ECO:0000256" key="1">
    <source>
        <dbReference type="SAM" id="MobiDB-lite"/>
    </source>
</evidence>
<evidence type="ECO:0008006" key="4">
    <source>
        <dbReference type="Google" id="ProtNLM"/>
    </source>
</evidence>
<reference evidence="2" key="1">
    <citation type="submission" date="2020-06" db="EMBL/GenBank/DDBJ databases">
        <title>WGS assembly of Ceratodon purpureus strain R40.</title>
        <authorList>
            <person name="Carey S.B."/>
            <person name="Jenkins J."/>
            <person name="Shu S."/>
            <person name="Lovell J.T."/>
            <person name="Sreedasyam A."/>
            <person name="Maumus F."/>
            <person name="Tiley G.P."/>
            <person name="Fernandez-Pozo N."/>
            <person name="Barry K."/>
            <person name="Chen C."/>
            <person name="Wang M."/>
            <person name="Lipzen A."/>
            <person name="Daum C."/>
            <person name="Saski C.A."/>
            <person name="Payton A.C."/>
            <person name="Mcbreen J.C."/>
            <person name="Conrad R.E."/>
            <person name="Kollar L.M."/>
            <person name="Olsson S."/>
            <person name="Huttunen S."/>
            <person name="Landis J.B."/>
            <person name="Wickett N.J."/>
            <person name="Johnson M.G."/>
            <person name="Rensing S.A."/>
            <person name="Grimwood J."/>
            <person name="Schmutz J."/>
            <person name="Mcdaniel S.F."/>
        </authorList>
    </citation>
    <scope>NUCLEOTIDE SEQUENCE</scope>
    <source>
        <strain evidence="2">R40</strain>
    </source>
</reference>
<dbReference type="PANTHER" id="PTHR46782">
    <property type="entry name" value="OS01G0757700 PROTEIN"/>
    <property type="match status" value="1"/>
</dbReference>
<evidence type="ECO:0000313" key="3">
    <source>
        <dbReference type="Proteomes" id="UP000822688"/>
    </source>
</evidence>
<gene>
    <name evidence="2" type="ORF">KC19_2G206600</name>
</gene>
<sequence length="400" mass="45547">MFSMATSAFCYQPKGQHCRTESPNHVLRKIVGRSSPFQQGGWPRVSNAACLGVLRSFDIDVGEVEGVEEDGIFFRRSAVQSMCDHTTTLERADLDEELLDEEDRITGALQIGLVGCRRSASWICFGGGARPRRKRAWKTVNRKGSFAKARKLVDIISEVPSDKEEIYGALDAFVAWELEFPIVAIKKAMQFMAEAQQWKRVIQVTKWMLSKGQGKTLGTYTLLLQALDFEGRVEEADALWEKLLTEHEDTTPRMMFTVVIAMFERHNQPKRLLQVFADMEELEIKPDMVTVERVASTYRSLGLLKRADVIEAKYPPTKWAWRYSKKGKKYRIRVNADGEIIKSDKTSQSEAEEGEDDEDEDEEEDVGDSDSDNDEFIYEEESVGDNRFLLNSDNVLSMGH</sequence>
<feature type="compositionally biased region" description="Acidic residues" evidence="1">
    <location>
        <begin position="350"/>
        <end position="383"/>
    </location>
</feature>
<dbReference type="InterPro" id="IPR044646">
    <property type="entry name" value="EMB1417-like"/>
</dbReference>
<protein>
    <recommendedName>
        <fullName evidence="4">Pentatricopeptide repeat-containing protein</fullName>
    </recommendedName>
</protein>
<evidence type="ECO:0000313" key="2">
    <source>
        <dbReference type="EMBL" id="KAG0587979.1"/>
    </source>
</evidence>
<proteinExistence type="predicted"/>
<dbReference type="AlphaFoldDB" id="A0A8T0IYK7"/>
<dbReference type="InterPro" id="IPR011990">
    <property type="entry name" value="TPR-like_helical_dom_sf"/>
</dbReference>
<dbReference type="PANTHER" id="PTHR46782:SF1">
    <property type="entry name" value="OS01G0757700 PROTEIN"/>
    <property type="match status" value="1"/>
</dbReference>
<accession>A0A8T0IYK7</accession>
<keyword evidence="3" id="KW-1185">Reference proteome</keyword>
<organism evidence="2 3">
    <name type="scientific">Ceratodon purpureus</name>
    <name type="common">Fire moss</name>
    <name type="synonym">Dicranum purpureum</name>
    <dbReference type="NCBI Taxonomy" id="3225"/>
    <lineage>
        <taxon>Eukaryota</taxon>
        <taxon>Viridiplantae</taxon>
        <taxon>Streptophyta</taxon>
        <taxon>Embryophyta</taxon>
        <taxon>Bryophyta</taxon>
        <taxon>Bryophytina</taxon>
        <taxon>Bryopsida</taxon>
        <taxon>Dicranidae</taxon>
        <taxon>Pseudoditrichales</taxon>
        <taxon>Ditrichaceae</taxon>
        <taxon>Ceratodon</taxon>
    </lineage>
</organism>
<comment type="caution">
    <text evidence="2">The sequence shown here is derived from an EMBL/GenBank/DDBJ whole genome shotgun (WGS) entry which is preliminary data.</text>
</comment>
<name>A0A8T0IYK7_CERPU</name>
<dbReference type="Proteomes" id="UP000822688">
    <property type="component" value="Chromosome 2"/>
</dbReference>